<proteinExistence type="predicted"/>
<gene>
    <name evidence="3" type="ORF">GTQ55_03950</name>
    <name evidence="2" type="ORF">HNQ53_001177</name>
</gene>
<keyword evidence="4" id="KW-1185">Reference proteome</keyword>
<dbReference type="Proteomes" id="UP000464675">
    <property type="component" value="Chromosome"/>
</dbReference>
<name>A0A6P1T653_9GAMM</name>
<dbReference type="RefSeq" id="WP_161857564.1">
    <property type="nucleotide sequence ID" value="NZ_CP047491.1"/>
</dbReference>
<dbReference type="EMBL" id="CP047491">
    <property type="protein sequence ID" value="QHQ38228.1"/>
    <property type="molecule type" value="Genomic_DNA"/>
</dbReference>
<dbReference type="SUPFAM" id="SSF109604">
    <property type="entry name" value="HD-domain/PDEase-like"/>
    <property type="match status" value="1"/>
</dbReference>
<evidence type="ECO:0000313" key="4">
    <source>
        <dbReference type="Proteomes" id="UP000464675"/>
    </source>
</evidence>
<evidence type="ECO:0000313" key="5">
    <source>
        <dbReference type="Proteomes" id="UP000563601"/>
    </source>
</evidence>
<reference evidence="2 5" key="2">
    <citation type="submission" date="2020-08" db="EMBL/GenBank/DDBJ databases">
        <title>Genomic Encyclopedia of Type Strains, Phase IV (KMG-IV): sequencing the most valuable type-strain genomes for metagenomic binning, comparative biology and taxonomic classification.</title>
        <authorList>
            <person name="Goeker M."/>
        </authorList>
    </citation>
    <scope>NUCLEOTIDE SEQUENCE [LARGE SCALE GENOMIC DNA]</scope>
    <source>
        <strain evidence="2 5">DSM 11525</strain>
    </source>
</reference>
<protein>
    <submittedName>
        <fullName evidence="3">HD domain-containing protein</fullName>
    </submittedName>
    <submittedName>
        <fullName evidence="2">HD phosphohydrolase</fullName>
    </submittedName>
</protein>
<dbReference type="Pfam" id="PF01966">
    <property type="entry name" value="HD"/>
    <property type="match status" value="1"/>
</dbReference>
<organism evidence="2 5">
    <name type="scientific">Microbulbifer hydrolyticus</name>
    <dbReference type="NCBI Taxonomy" id="48074"/>
    <lineage>
        <taxon>Bacteria</taxon>
        <taxon>Pseudomonadati</taxon>
        <taxon>Pseudomonadota</taxon>
        <taxon>Gammaproteobacteria</taxon>
        <taxon>Cellvibrionales</taxon>
        <taxon>Microbulbiferaceae</taxon>
        <taxon>Microbulbifer</taxon>
    </lineage>
</organism>
<sequence length="147" mass="16650">MYDYLLSLLYDLDGVQQNPKYHPEGDALFHSLQAFEIARSNSLEPILWASALVHDVGKAVESHGHEHIGAEMLQGVLCEDIVWLVQHHLDLMTAPRRTRHRFAGDPRLPLLQKLRQFDVQGRDPNATTMSPEQALLLLKPFHSLIAA</sequence>
<accession>A0A6P1T653</accession>
<dbReference type="Gene3D" id="1.10.3210.10">
    <property type="entry name" value="Hypothetical protein af1432"/>
    <property type="match status" value="1"/>
</dbReference>
<dbReference type="Proteomes" id="UP000563601">
    <property type="component" value="Unassembled WGS sequence"/>
</dbReference>
<dbReference type="OrthoDB" id="9805698at2"/>
<evidence type="ECO:0000313" key="2">
    <source>
        <dbReference type="EMBL" id="MBB5210959.1"/>
    </source>
</evidence>
<feature type="domain" description="HD" evidence="1">
    <location>
        <begin position="30"/>
        <end position="115"/>
    </location>
</feature>
<evidence type="ECO:0000259" key="1">
    <source>
        <dbReference type="Pfam" id="PF01966"/>
    </source>
</evidence>
<dbReference type="InterPro" id="IPR006674">
    <property type="entry name" value="HD_domain"/>
</dbReference>
<dbReference type="AlphaFoldDB" id="A0A6P1T653"/>
<evidence type="ECO:0000313" key="3">
    <source>
        <dbReference type="EMBL" id="QHQ38228.1"/>
    </source>
</evidence>
<dbReference type="EMBL" id="JACHHR010000002">
    <property type="protein sequence ID" value="MBB5210959.1"/>
    <property type="molecule type" value="Genomic_DNA"/>
</dbReference>
<reference evidence="3 4" key="1">
    <citation type="submission" date="2020-01" db="EMBL/GenBank/DDBJ databases">
        <title>The possibility of degradation of plastic by Microbulbifer hydrolyticus IRE-31.</title>
        <authorList>
            <person name="Liu L."/>
        </authorList>
    </citation>
    <scope>NUCLEOTIDE SEQUENCE [LARGE SCALE GENOMIC DNA]</scope>
    <source>
        <strain evidence="3 4">IRE-31</strain>
    </source>
</reference>